<feature type="non-terminal residue" evidence="3">
    <location>
        <position position="1"/>
    </location>
</feature>
<dbReference type="InterPro" id="IPR039261">
    <property type="entry name" value="FNR_nucleotide-bd"/>
</dbReference>
<evidence type="ECO:0008006" key="5">
    <source>
        <dbReference type="Google" id="ProtNLM"/>
    </source>
</evidence>
<gene>
    <name evidence="3" type="ORF">ENI34_07195</name>
</gene>
<dbReference type="PRINTS" id="PR00409">
    <property type="entry name" value="PHDIOXRDTASE"/>
</dbReference>
<dbReference type="Pfam" id="PF10418">
    <property type="entry name" value="DHODB_Fe-S_bind"/>
    <property type="match status" value="1"/>
</dbReference>
<dbReference type="EMBL" id="DRIG01000076">
    <property type="protein sequence ID" value="HEC78911.1"/>
    <property type="molecule type" value="Genomic_DNA"/>
</dbReference>
<feature type="domain" description="Dihydroorotate dehydrogenase electron transfer subunit iron-sulphur cluster binding" evidence="2">
    <location>
        <begin position="110"/>
        <end position="146"/>
    </location>
</feature>
<evidence type="ECO:0000313" key="4">
    <source>
        <dbReference type="Proteomes" id="UP000885826"/>
    </source>
</evidence>
<dbReference type="PANTHER" id="PTHR43513:SF3">
    <property type="entry name" value="DIHYDROOROTATE DEHYDROGENASE B (NAD(+)), ELECTRON TRANSFER SUBUNIT-RELATED"/>
    <property type="match status" value="1"/>
</dbReference>
<accession>A0A9C9K0C6</accession>
<feature type="domain" description="Oxidoreductase FAD/NAD(P)-binding" evidence="1">
    <location>
        <begin position="7"/>
        <end position="93"/>
    </location>
</feature>
<evidence type="ECO:0000259" key="2">
    <source>
        <dbReference type="Pfam" id="PF10418"/>
    </source>
</evidence>
<comment type="caution">
    <text evidence="3">The sequence shown here is derived from an EMBL/GenBank/DDBJ whole genome shotgun (WGS) entry which is preliminary data.</text>
</comment>
<dbReference type="PANTHER" id="PTHR43513">
    <property type="entry name" value="DIHYDROOROTATE DEHYDROGENASE B (NAD(+)), ELECTRON TRANSFER SUBUNIT"/>
    <property type="match status" value="1"/>
</dbReference>
<organism evidence="3 4">
    <name type="scientific">candidate division WOR-3 bacterium</name>
    <dbReference type="NCBI Taxonomy" id="2052148"/>
    <lineage>
        <taxon>Bacteria</taxon>
        <taxon>Bacteria division WOR-3</taxon>
    </lineage>
</organism>
<dbReference type="Gene3D" id="2.10.240.10">
    <property type="entry name" value="Dihydroorotate dehydrogenase, electron transfer subunit"/>
    <property type="match status" value="1"/>
</dbReference>
<evidence type="ECO:0000259" key="1">
    <source>
        <dbReference type="Pfam" id="PF00175"/>
    </source>
</evidence>
<dbReference type="GO" id="GO:0016491">
    <property type="term" value="F:oxidoreductase activity"/>
    <property type="evidence" value="ECO:0007669"/>
    <property type="project" value="InterPro"/>
</dbReference>
<name>A0A9C9K0C6_UNCW3</name>
<dbReference type="SUPFAM" id="SSF52343">
    <property type="entry name" value="Ferredoxin reductase-like, C-terminal NADP-linked domain"/>
    <property type="match status" value="1"/>
</dbReference>
<dbReference type="AlphaFoldDB" id="A0A9C9K0C6"/>
<dbReference type="Proteomes" id="UP000885826">
    <property type="component" value="Unassembled WGS sequence"/>
</dbReference>
<reference evidence="3" key="1">
    <citation type="journal article" date="2020" name="mSystems">
        <title>Genome- and Community-Level Interaction Insights into Carbon Utilization and Element Cycling Functions of Hydrothermarchaeota in Hydrothermal Sediment.</title>
        <authorList>
            <person name="Zhou Z."/>
            <person name="Liu Y."/>
            <person name="Xu W."/>
            <person name="Pan J."/>
            <person name="Luo Z.H."/>
            <person name="Li M."/>
        </authorList>
    </citation>
    <scope>NUCLEOTIDE SEQUENCE</scope>
    <source>
        <strain evidence="3">HyVt-388</strain>
    </source>
</reference>
<dbReference type="InterPro" id="IPR019480">
    <property type="entry name" value="Dihydroorotate_DH_Fe-S-bd"/>
</dbReference>
<dbReference type="InterPro" id="IPR050353">
    <property type="entry name" value="PyrK_electron_transfer"/>
</dbReference>
<dbReference type="InterPro" id="IPR001433">
    <property type="entry name" value="OxRdtase_FAD/NAD-bd"/>
</dbReference>
<evidence type="ECO:0000313" key="3">
    <source>
        <dbReference type="EMBL" id="HEC78911.1"/>
    </source>
</evidence>
<dbReference type="Pfam" id="PF00175">
    <property type="entry name" value="NAD_binding_1"/>
    <property type="match status" value="1"/>
</dbReference>
<sequence>RGKSLIVAGGIGVAPLYYLAQHLKKKKIDFTFIYGVKSDSDFILKKEIKKMSSASIFVSEKGGGKRMTALDVLKNIEINDYKVVYACGPKAMLIELQKSKLPLPVYAFCEDIFGCGCGLCLGCAIRYRGKYRRVCEDGPVFELKDIEFND</sequence>
<dbReference type="Gene3D" id="3.40.50.80">
    <property type="entry name" value="Nucleotide-binding domain of ferredoxin-NADP reductase (FNR) module"/>
    <property type="match status" value="1"/>
</dbReference>
<proteinExistence type="predicted"/>
<protein>
    <recommendedName>
        <fullName evidence="5">Dihydroorotate dehydrogenase electron transfer subunit</fullName>
    </recommendedName>
</protein>
<dbReference type="InterPro" id="IPR037117">
    <property type="entry name" value="Dihydroorotate_DH_ele_sf"/>
</dbReference>